<reference evidence="5 6" key="1">
    <citation type="submission" date="2017-08" db="EMBL/GenBank/DDBJ databases">
        <title>USMARCv1.0.</title>
        <authorList>
            <person name="Hannum G.I."/>
            <person name="Koren S."/>
            <person name="Schroeder S.G."/>
            <person name="Chin S.C."/>
            <person name="Nonneman D.J."/>
            <person name="Becker S.A."/>
            <person name="Rosen B.D."/>
            <person name="Bickhart D.M."/>
            <person name="Putnam N.H."/>
            <person name="Green R.E."/>
            <person name="Tuggle C.K."/>
            <person name="Liu H."/>
            <person name="Rohrer G.A."/>
            <person name="Warr A."/>
            <person name="Hall R."/>
            <person name="Kim K."/>
            <person name="Hume D.A."/>
            <person name="Talbot R."/>
            <person name="Chow W."/>
            <person name="Howe K."/>
            <person name="Schwartz A.S."/>
            <person name="Watson M."/>
            <person name="Archibald A.L."/>
            <person name="Phillippy A.M."/>
            <person name="Smith T.P.L."/>
        </authorList>
    </citation>
    <scope>NUCLEOTIDE SEQUENCE [LARGE SCALE GENOMIC DNA]</scope>
</reference>
<protein>
    <recommendedName>
        <fullName evidence="4">Small ribosomal subunit protein uS15 N-terminal domain-containing protein</fullName>
    </recommendedName>
</protein>
<dbReference type="AlphaFoldDB" id="A0A4X1V0K5"/>
<dbReference type="GO" id="GO:0006412">
    <property type="term" value="P:translation"/>
    <property type="evidence" value="ECO:0007669"/>
    <property type="project" value="InterPro"/>
</dbReference>
<dbReference type="SMART" id="SM01386">
    <property type="entry name" value="Ribosomal_S13_N"/>
    <property type="match status" value="1"/>
</dbReference>
<dbReference type="InterPro" id="IPR023029">
    <property type="entry name" value="Ribosomal_uS15_arc_euk"/>
</dbReference>
<dbReference type="Ensembl" id="ENSSSCT00070042996.1">
    <property type="protein sequence ID" value="ENSSSCP00070036174.1"/>
    <property type="gene ID" value="ENSSSCG00070021646.1"/>
</dbReference>
<evidence type="ECO:0000313" key="5">
    <source>
        <dbReference type="Ensembl" id="ENSSSCP00070036174.1"/>
    </source>
</evidence>
<accession>A0A4X1V0K5</accession>
<reference evidence="5" key="2">
    <citation type="submission" date="2025-08" db="UniProtKB">
        <authorList>
            <consortium name="Ensembl"/>
        </authorList>
    </citation>
    <scope>IDENTIFICATION</scope>
</reference>
<evidence type="ECO:0000256" key="2">
    <source>
        <dbReference type="ARBA" id="ARBA00022980"/>
    </source>
</evidence>
<dbReference type="PANTHER" id="PTHR11885">
    <property type="entry name" value="RIBOSOMAL PROTEIN S15P/S13E"/>
    <property type="match status" value="1"/>
</dbReference>
<proteinExistence type="inferred from homology"/>
<name>A0A4X1V0K5_PIG</name>
<dbReference type="GO" id="GO:1990904">
    <property type="term" value="C:ribonucleoprotein complex"/>
    <property type="evidence" value="ECO:0007669"/>
    <property type="project" value="UniProtKB-KW"/>
</dbReference>
<dbReference type="Proteomes" id="UP000314985">
    <property type="component" value="Chromosome 13"/>
</dbReference>
<evidence type="ECO:0000259" key="4">
    <source>
        <dbReference type="SMART" id="SM01386"/>
    </source>
</evidence>
<feature type="domain" description="Small ribosomal subunit protein uS15 N-terminal" evidence="4">
    <location>
        <begin position="1"/>
        <end position="50"/>
    </location>
</feature>
<dbReference type="InterPro" id="IPR012606">
    <property type="entry name" value="Ribosomal_uS15_N"/>
</dbReference>
<comment type="similarity">
    <text evidence="1">Belongs to the universal ribosomal protein uS15 family.</text>
</comment>
<sequence>MGRMHAPGKGLFQLALPYRRSVPTWLKLTSDNVKEQIYKLAKKGLTPSQIECPLKVYKPAERERMEGGKINSKENKEEEEKEKLIKKTGHRMAIIKKSTQTINAREGVEKRETFLYCW</sequence>
<evidence type="ECO:0000313" key="6">
    <source>
        <dbReference type="Proteomes" id="UP000314985"/>
    </source>
</evidence>
<keyword evidence="3" id="KW-0687">Ribonucleoprotein</keyword>
<evidence type="ECO:0000256" key="1">
    <source>
        <dbReference type="ARBA" id="ARBA00008434"/>
    </source>
</evidence>
<dbReference type="GO" id="GO:0003735">
    <property type="term" value="F:structural constituent of ribosome"/>
    <property type="evidence" value="ECO:0007669"/>
    <property type="project" value="InterPro"/>
</dbReference>
<dbReference type="PANTHER" id="PTHR11885:SF17">
    <property type="entry name" value="RIBOSOMAL PROTEIN S13_S15 N-TERMINAL DOMAIN-CONTAINING PROTEIN"/>
    <property type="match status" value="1"/>
</dbReference>
<dbReference type="Pfam" id="PF08069">
    <property type="entry name" value="Ribosomal_S13_N"/>
    <property type="match status" value="1"/>
</dbReference>
<dbReference type="GO" id="GO:0005840">
    <property type="term" value="C:ribosome"/>
    <property type="evidence" value="ECO:0007669"/>
    <property type="project" value="UniProtKB-KW"/>
</dbReference>
<keyword evidence="2" id="KW-0689">Ribosomal protein</keyword>
<organism evidence="5 6">
    <name type="scientific">Sus scrofa</name>
    <name type="common">Pig</name>
    <dbReference type="NCBI Taxonomy" id="9823"/>
    <lineage>
        <taxon>Eukaryota</taxon>
        <taxon>Metazoa</taxon>
        <taxon>Chordata</taxon>
        <taxon>Craniata</taxon>
        <taxon>Vertebrata</taxon>
        <taxon>Euteleostomi</taxon>
        <taxon>Mammalia</taxon>
        <taxon>Eutheria</taxon>
        <taxon>Laurasiatheria</taxon>
        <taxon>Artiodactyla</taxon>
        <taxon>Suina</taxon>
        <taxon>Suidae</taxon>
        <taxon>Sus</taxon>
    </lineage>
</organism>
<evidence type="ECO:0000256" key="3">
    <source>
        <dbReference type="ARBA" id="ARBA00023274"/>
    </source>
</evidence>